<proteinExistence type="predicted"/>
<sequence length="138" mass="16227">MYFLMRIRLSTDSSTASASSWYTVQFRCTLMREEQTERIEQKKSGTTLTTRKASFAAWNPRFISHEMKEKKNRKERDIGKLEQISDGTSDSFSEIMATGPKFVLKVPLRHTLLHEIKGGKKKRNIKKREMSHSRWLDR</sequence>
<evidence type="ECO:0000256" key="1">
    <source>
        <dbReference type="SAM" id="MobiDB-lite"/>
    </source>
</evidence>
<name>A0A195EKM9_9HYME</name>
<reference evidence="2 3" key="1">
    <citation type="submission" date="2015-09" db="EMBL/GenBank/DDBJ databases">
        <title>Trachymyrmex cornetzi WGS genome.</title>
        <authorList>
            <person name="Nygaard S."/>
            <person name="Hu H."/>
            <person name="Boomsma J."/>
            <person name="Zhang G."/>
        </authorList>
    </citation>
    <scope>NUCLEOTIDE SEQUENCE [LARGE SCALE GENOMIC DNA]</scope>
    <source>
        <strain evidence="2">Tcor2-1</strain>
        <tissue evidence="2">Whole body</tissue>
    </source>
</reference>
<gene>
    <name evidence="2" type="ORF">ALC57_02199</name>
</gene>
<feature type="compositionally biased region" description="Basic and acidic residues" evidence="1">
    <location>
        <begin position="127"/>
        <end position="138"/>
    </location>
</feature>
<protein>
    <submittedName>
        <fullName evidence="2">Uncharacterized protein</fullName>
    </submittedName>
</protein>
<organism evidence="2 3">
    <name type="scientific">Trachymyrmex cornetzi</name>
    <dbReference type="NCBI Taxonomy" id="471704"/>
    <lineage>
        <taxon>Eukaryota</taxon>
        <taxon>Metazoa</taxon>
        <taxon>Ecdysozoa</taxon>
        <taxon>Arthropoda</taxon>
        <taxon>Hexapoda</taxon>
        <taxon>Insecta</taxon>
        <taxon>Pterygota</taxon>
        <taxon>Neoptera</taxon>
        <taxon>Endopterygota</taxon>
        <taxon>Hymenoptera</taxon>
        <taxon>Apocrita</taxon>
        <taxon>Aculeata</taxon>
        <taxon>Formicoidea</taxon>
        <taxon>Formicidae</taxon>
        <taxon>Myrmicinae</taxon>
        <taxon>Trachymyrmex</taxon>
    </lineage>
</organism>
<dbReference type="AlphaFoldDB" id="A0A195EKM9"/>
<accession>A0A195EKM9</accession>
<feature type="region of interest" description="Disordered" evidence="1">
    <location>
        <begin position="119"/>
        <end position="138"/>
    </location>
</feature>
<dbReference type="Proteomes" id="UP000078492">
    <property type="component" value="Unassembled WGS sequence"/>
</dbReference>
<evidence type="ECO:0000313" key="3">
    <source>
        <dbReference type="Proteomes" id="UP000078492"/>
    </source>
</evidence>
<keyword evidence="3" id="KW-1185">Reference proteome</keyword>
<evidence type="ECO:0000313" key="2">
    <source>
        <dbReference type="EMBL" id="KYN28472.1"/>
    </source>
</evidence>
<dbReference type="EMBL" id="KQ978782">
    <property type="protein sequence ID" value="KYN28472.1"/>
    <property type="molecule type" value="Genomic_DNA"/>
</dbReference>